<keyword evidence="2" id="KW-1185">Reference proteome</keyword>
<dbReference type="OrthoDB" id="1650227at2"/>
<dbReference type="RefSeq" id="WP_104056935.1">
    <property type="nucleotide sequence ID" value="NZ_PREZ01000002.1"/>
</dbReference>
<reference evidence="1 2" key="1">
    <citation type="submission" date="2018-02" db="EMBL/GenBank/DDBJ databases">
        <title>Jeotgalibacillus proteolyticum sp. nov. a protease producing bacterium isolated from ocean sediments of Laizhou Bay.</title>
        <authorList>
            <person name="Li Y."/>
        </authorList>
    </citation>
    <scope>NUCLEOTIDE SEQUENCE [LARGE SCALE GENOMIC DNA]</scope>
    <source>
        <strain evidence="1 2">22-7</strain>
    </source>
</reference>
<name>A0A2S5GEV3_9BACL</name>
<dbReference type="Proteomes" id="UP000239047">
    <property type="component" value="Unassembled WGS sequence"/>
</dbReference>
<comment type="caution">
    <text evidence="1">The sequence shown here is derived from an EMBL/GenBank/DDBJ whole genome shotgun (WGS) entry which is preliminary data.</text>
</comment>
<accession>A0A2S5GEV3</accession>
<proteinExistence type="predicted"/>
<dbReference type="EMBL" id="PREZ01000002">
    <property type="protein sequence ID" value="PPA71445.1"/>
    <property type="molecule type" value="Genomic_DNA"/>
</dbReference>
<dbReference type="AlphaFoldDB" id="A0A2S5GEV3"/>
<sequence length="50" mass="5780">MLNFTWEVFSQTGDVELYLLFKEIEGEDFIYPGKSSPLSQEEEQGFNSTV</sequence>
<evidence type="ECO:0000313" key="1">
    <source>
        <dbReference type="EMBL" id="PPA71445.1"/>
    </source>
</evidence>
<gene>
    <name evidence="1" type="ORF">C4B60_05125</name>
</gene>
<organism evidence="1 2">
    <name type="scientific">Jeotgalibacillus proteolyticus</name>
    <dbReference type="NCBI Taxonomy" id="2082395"/>
    <lineage>
        <taxon>Bacteria</taxon>
        <taxon>Bacillati</taxon>
        <taxon>Bacillota</taxon>
        <taxon>Bacilli</taxon>
        <taxon>Bacillales</taxon>
        <taxon>Caryophanaceae</taxon>
        <taxon>Jeotgalibacillus</taxon>
    </lineage>
</organism>
<dbReference type="Pfam" id="PF14006">
    <property type="entry name" value="YqzL"/>
    <property type="match status" value="1"/>
</dbReference>
<evidence type="ECO:0000313" key="2">
    <source>
        <dbReference type="Proteomes" id="UP000239047"/>
    </source>
</evidence>
<dbReference type="InterPro" id="IPR025617">
    <property type="entry name" value="YqzL"/>
</dbReference>
<protein>
    <submittedName>
        <fullName evidence="1">YqzL family protein</fullName>
    </submittedName>
</protein>